<keyword evidence="4" id="KW-1185">Reference proteome</keyword>
<evidence type="ECO:0000256" key="1">
    <source>
        <dbReference type="SAM" id="MobiDB-lite"/>
    </source>
</evidence>
<evidence type="ECO:0000313" key="4">
    <source>
        <dbReference type="Proteomes" id="UP000586722"/>
    </source>
</evidence>
<evidence type="ECO:0000313" key="3">
    <source>
        <dbReference type="EMBL" id="NBN77624.1"/>
    </source>
</evidence>
<dbReference type="Proteomes" id="UP000586722">
    <property type="component" value="Unassembled WGS sequence"/>
</dbReference>
<protein>
    <submittedName>
        <fullName evidence="3">DUF4214 domain-containing protein</fullName>
    </submittedName>
</protein>
<dbReference type="InterPro" id="IPR001343">
    <property type="entry name" value="Hemolysn_Ca-bd"/>
</dbReference>
<dbReference type="GO" id="GO:0005509">
    <property type="term" value="F:calcium ion binding"/>
    <property type="evidence" value="ECO:0007669"/>
    <property type="project" value="InterPro"/>
</dbReference>
<evidence type="ECO:0000259" key="2">
    <source>
        <dbReference type="Pfam" id="PF13946"/>
    </source>
</evidence>
<dbReference type="RefSeq" id="WP_161708012.1">
    <property type="nucleotide sequence ID" value="NZ_JAABLQ010000001.1"/>
</dbReference>
<dbReference type="Pfam" id="PF13946">
    <property type="entry name" value="DUF4214"/>
    <property type="match status" value="1"/>
</dbReference>
<comment type="caution">
    <text evidence="3">The sequence shown here is derived from an EMBL/GenBank/DDBJ whole genome shotgun (WGS) entry which is preliminary data.</text>
</comment>
<dbReference type="InterPro" id="IPR038255">
    <property type="entry name" value="PBS_linker_sf"/>
</dbReference>
<dbReference type="Gene3D" id="1.10.3130.20">
    <property type="entry name" value="Phycobilisome linker domain"/>
    <property type="match status" value="1"/>
</dbReference>
<dbReference type="AlphaFoldDB" id="A0A7X5J7D4"/>
<name>A0A7X5J7D4_9HYPH</name>
<reference evidence="4" key="1">
    <citation type="submission" date="2020-01" db="EMBL/GenBank/DDBJ databases">
        <authorList>
            <person name="Fang Y."/>
            <person name="Sun R."/>
            <person name="Nie L."/>
            <person name="He J."/>
            <person name="Hao L."/>
            <person name="Wang L."/>
            <person name="Su S."/>
            <person name="Lv E."/>
            <person name="Zhang Z."/>
            <person name="Xie R."/>
            <person name="Liu H."/>
        </authorList>
    </citation>
    <scope>NUCLEOTIDE SEQUENCE [LARGE SCALE GENOMIC DNA]</scope>
    <source>
        <strain evidence="4">XCT-53</strain>
    </source>
</reference>
<dbReference type="PRINTS" id="PR00313">
    <property type="entry name" value="CABNDNGRPT"/>
</dbReference>
<accession>A0A7X5J7D4</accession>
<dbReference type="InterPro" id="IPR011049">
    <property type="entry name" value="Serralysin-like_metalloprot_C"/>
</dbReference>
<gene>
    <name evidence="3" type="ORF">GWI72_05005</name>
</gene>
<sequence>MTPTDVITQYFVNILQRRPSSGELMHWSAMVATGQMSLVQVRDTIAASPEATTFVDQIIRIYQAAFGRAPDPVGLNGWTNLLREDPTALSKVALGFVNSTEWMNRHGNNNVSDAVLQSLYQNVLGRIPSQGEIDAWKATGQPMTQILIGFSNSAEFQKTSAPRVTEIKQAVADRPLPPAPVETPKTPDQTPNPANFTLTKAADAYVGDDRNNTIDGIADGSVNQTFTAVDSIDGGAGNDTLKLVNTSGTMTLPTAAVVKNVETIELQSSQNAVTADMRNWTDLQTARITQTGTKAAITVDTGGNVTALTVTGGTTVTINDRATAGGDKLSSVSLSGYTSTATIQSDALTSLSLANANQGVTITAAAGPRTLDLTVNAMTGGTTTDSTATAVTLAATGSASSNVRVTAASATSLTITGDQSLSLSNVTLATNATITTTNTAGLTITGTLMSDIGFTGSDANESIVSSATTRTMTLGKGDDSYEAAGAGIGTGGSVDGGEGTDTLVLRALTAETVTATTAFAAQTKNFEVLLLKDSFAAGIDVSVANLNSGGSNTITKVVASTSVVNQPFTLNGLATGGTVEFQGANTAQTTINIINAASGSADVLNIGIANTLARNTNTVSVANVETINFLTDNTSTSPTAIQHSSNLSAAAASKITVSGDAGLALTFAGTALTSFDASGVTLGNINWATGALANAATIKGGAGNDTLDAAASTASVTIESGAGNDTIIGSSKADTIDAGAGNDTITPGLGADTINVGTGNDTVTMTAANTNGTIFPTVTGMGSGDAVRFITGTAASFQTAAITAGGSPGYADLLDAATNGAANRVVWFQFGGDTYLVQDRSANTTFANGTDVVVKLVGLYDLSTATINGSMTNILTLGA</sequence>
<dbReference type="SUPFAM" id="SSF51120">
    <property type="entry name" value="beta-Roll"/>
    <property type="match status" value="1"/>
</dbReference>
<feature type="domain" description="DUF4214" evidence="2">
    <location>
        <begin position="93"/>
        <end position="158"/>
    </location>
</feature>
<dbReference type="Gene3D" id="2.160.20.160">
    <property type="match status" value="1"/>
</dbReference>
<dbReference type="Pfam" id="PF00353">
    <property type="entry name" value="HemolysinCabind"/>
    <property type="match status" value="3"/>
</dbReference>
<proteinExistence type="predicted"/>
<dbReference type="InterPro" id="IPR025282">
    <property type="entry name" value="DUF4214"/>
</dbReference>
<dbReference type="EMBL" id="JAABLQ010000001">
    <property type="protein sequence ID" value="NBN77624.1"/>
    <property type="molecule type" value="Genomic_DNA"/>
</dbReference>
<feature type="region of interest" description="Disordered" evidence="1">
    <location>
        <begin position="174"/>
        <end position="194"/>
    </location>
</feature>
<organism evidence="3 4">
    <name type="scientific">Pannonibacter tanglangensis</name>
    <dbReference type="NCBI Taxonomy" id="2750084"/>
    <lineage>
        <taxon>Bacteria</taxon>
        <taxon>Pseudomonadati</taxon>
        <taxon>Pseudomonadota</taxon>
        <taxon>Alphaproteobacteria</taxon>
        <taxon>Hyphomicrobiales</taxon>
        <taxon>Stappiaceae</taxon>
        <taxon>Pannonibacter</taxon>
    </lineage>
</organism>
<dbReference type="Gene3D" id="2.150.10.10">
    <property type="entry name" value="Serralysin-like metalloprotease, C-terminal"/>
    <property type="match status" value="1"/>
</dbReference>